<organism evidence="1">
    <name type="scientific">gut metagenome</name>
    <dbReference type="NCBI Taxonomy" id="749906"/>
    <lineage>
        <taxon>unclassified sequences</taxon>
        <taxon>metagenomes</taxon>
        <taxon>organismal metagenomes</taxon>
    </lineage>
</organism>
<gene>
    <name evidence="1" type="ORF">EVA_06610</name>
</gene>
<protein>
    <submittedName>
        <fullName evidence="1">Uncharacterized protein</fullName>
    </submittedName>
</protein>
<accession>J9GX59</accession>
<proteinExistence type="predicted"/>
<comment type="caution">
    <text evidence="1">The sequence shown here is derived from an EMBL/GenBank/DDBJ whole genome shotgun (WGS) entry which is preliminary data.</text>
</comment>
<evidence type="ECO:0000313" key="1">
    <source>
        <dbReference type="EMBL" id="EJX05285.1"/>
    </source>
</evidence>
<name>J9GX59_9ZZZZ</name>
<dbReference type="EMBL" id="AMCI01001521">
    <property type="protein sequence ID" value="EJX05285.1"/>
    <property type="molecule type" value="Genomic_DNA"/>
</dbReference>
<dbReference type="AlphaFoldDB" id="J9GX59"/>
<sequence>MCVKFSSAGINHLVYRTDVIFTAQVQHVIFSAAPKISNFLIAEAVSFEQAQSIQIHGMGGGLTLQIYDVAQLV</sequence>
<reference evidence="1" key="1">
    <citation type="journal article" date="2012" name="PLoS ONE">
        <title>Gene sets for utilization of primary and secondary nutrition supplies in the distal gut of endangered iberian lynx.</title>
        <authorList>
            <person name="Alcaide M."/>
            <person name="Messina E."/>
            <person name="Richter M."/>
            <person name="Bargiela R."/>
            <person name="Peplies J."/>
            <person name="Huws S.A."/>
            <person name="Newbold C.J."/>
            <person name="Golyshin P.N."/>
            <person name="Simon M.A."/>
            <person name="Lopez G."/>
            <person name="Yakimov M.M."/>
            <person name="Ferrer M."/>
        </authorList>
    </citation>
    <scope>NUCLEOTIDE SEQUENCE</scope>
</reference>